<dbReference type="PANTHER" id="PTHR33969:SF2">
    <property type="entry name" value="SEGREGATION AND CONDENSATION PROTEIN A"/>
    <property type="match status" value="1"/>
</dbReference>
<name>A0A381VHL9_9ZZZZ</name>
<evidence type="ECO:0008006" key="2">
    <source>
        <dbReference type="Google" id="ProtNLM"/>
    </source>
</evidence>
<proteinExistence type="inferred from homology"/>
<organism evidence="1">
    <name type="scientific">marine metagenome</name>
    <dbReference type="NCBI Taxonomy" id="408172"/>
    <lineage>
        <taxon>unclassified sequences</taxon>
        <taxon>metagenomes</taxon>
        <taxon>ecological metagenomes</taxon>
    </lineage>
</organism>
<dbReference type="HAMAP" id="MF_01805">
    <property type="entry name" value="ScpA"/>
    <property type="match status" value="1"/>
</dbReference>
<dbReference type="Pfam" id="PF02616">
    <property type="entry name" value="SMC_ScpA"/>
    <property type="match status" value="1"/>
</dbReference>
<sequence length="290" mass="32837">MSNIADESGQSGDDVSIKPIVETESDDRVVAIVRGQVVEQLPDDLYIPPDALEVVLEAFEGPLDLLLYLIRRQNLDVLEIRVAEITRQYVQYIELMSVLQLELAGEYLVMAAMLAEIKSRMLLPQESDVDEDETDPRAELIRRLQEYEVFKEAAANIDAMPRIERDVHVAKVEKPELVRAQSDPGVDFRELAIALAEVLNRVELYKRHSITTEPLSVRERMSKILDQIAGVSGFLNFPELFELEEGRKGVVITFLALLELMREGLVDVSQNEPYSPIYVLIASEVVEDKE</sequence>
<dbReference type="InterPro" id="IPR003768">
    <property type="entry name" value="ScpA"/>
</dbReference>
<dbReference type="InterPro" id="IPR023093">
    <property type="entry name" value="ScpA-like_C"/>
</dbReference>
<dbReference type="AlphaFoldDB" id="A0A381VHL9"/>
<accession>A0A381VHL9</accession>
<protein>
    <recommendedName>
        <fullName evidence="2">Segregation/condensation protein A</fullName>
    </recommendedName>
</protein>
<dbReference type="EMBL" id="UINC01008868">
    <property type="protein sequence ID" value="SVA39859.1"/>
    <property type="molecule type" value="Genomic_DNA"/>
</dbReference>
<dbReference type="Gene3D" id="1.10.10.580">
    <property type="entry name" value="Structural maintenance of chromosome 1. Chain E"/>
    <property type="match status" value="1"/>
</dbReference>
<dbReference type="PANTHER" id="PTHR33969">
    <property type="entry name" value="SEGREGATION AND CONDENSATION PROTEIN A"/>
    <property type="match status" value="1"/>
</dbReference>
<gene>
    <name evidence="1" type="ORF">METZ01_LOCUS92713</name>
</gene>
<evidence type="ECO:0000313" key="1">
    <source>
        <dbReference type="EMBL" id="SVA39859.1"/>
    </source>
</evidence>
<dbReference type="Gene3D" id="6.10.250.2410">
    <property type="match status" value="1"/>
</dbReference>
<reference evidence="1" key="1">
    <citation type="submission" date="2018-05" db="EMBL/GenBank/DDBJ databases">
        <authorList>
            <person name="Lanie J.A."/>
            <person name="Ng W.-L."/>
            <person name="Kazmierczak K.M."/>
            <person name="Andrzejewski T.M."/>
            <person name="Davidsen T.M."/>
            <person name="Wayne K.J."/>
            <person name="Tettelin H."/>
            <person name="Glass J.I."/>
            <person name="Rusch D."/>
            <person name="Podicherti R."/>
            <person name="Tsui H.-C.T."/>
            <person name="Winkler M.E."/>
        </authorList>
    </citation>
    <scope>NUCLEOTIDE SEQUENCE</scope>
</reference>